<proteinExistence type="predicted"/>
<keyword evidence="2" id="KW-1185">Reference proteome</keyword>
<gene>
    <name evidence="1" type="ORF">ACFPK0_16735</name>
</gene>
<dbReference type="RefSeq" id="WP_377342384.1">
    <property type="nucleotide sequence ID" value="NZ_JALBWS010000006.1"/>
</dbReference>
<protein>
    <submittedName>
        <fullName evidence="1">Uncharacterized protein</fullName>
    </submittedName>
</protein>
<comment type="caution">
    <text evidence="1">The sequence shown here is derived from an EMBL/GenBank/DDBJ whole genome shotgun (WGS) entry which is preliminary data.</text>
</comment>
<accession>A0ABW0K044</accession>
<evidence type="ECO:0000313" key="2">
    <source>
        <dbReference type="Proteomes" id="UP001596018"/>
    </source>
</evidence>
<evidence type="ECO:0000313" key="1">
    <source>
        <dbReference type="EMBL" id="MFC5441662.1"/>
    </source>
</evidence>
<sequence length="241" mass="27796">MVKLKVPSLQHLSRIWHPEPKVIARTLIALTRNSPTFSYAPLYDAVRDMCLFKIPYQDVIRGFEQRIQRKQVRDNFVGLMPLISEYFEGAHPTFFQDITPRLYPVGRDLQIPFNPPFLFGSENGICFPWLIFWKKNPLTGQRLSLFATVVDNVLLQDPDLDTAKFQLVDFSAPGPKFSRELRVVDASLVPRVSAAELREMLGVFAEGYKLAMAEFVRDMHENGRSSNRRIDYDQNQLGLFD</sequence>
<dbReference type="EMBL" id="JBHSMM010000008">
    <property type="protein sequence ID" value="MFC5441662.1"/>
    <property type="molecule type" value="Genomic_DNA"/>
</dbReference>
<reference evidence="2" key="1">
    <citation type="journal article" date="2019" name="Int. J. Syst. Evol. Microbiol.">
        <title>The Global Catalogue of Microorganisms (GCM) 10K type strain sequencing project: providing services to taxonomists for standard genome sequencing and annotation.</title>
        <authorList>
            <consortium name="The Broad Institute Genomics Platform"/>
            <consortium name="The Broad Institute Genome Sequencing Center for Infectious Disease"/>
            <person name="Wu L."/>
            <person name="Ma J."/>
        </authorList>
    </citation>
    <scope>NUCLEOTIDE SEQUENCE [LARGE SCALE GENOMIC DNA]</scope>
    <source>
        <strain evidence="2">KACC 12822</strain>
    </source>
</reference>
<dbReference type="Proteomes" id="UP001596018">
    <property type="component" value="Unassembled WGS sequence"/>
</dbReference>
<name>A0ABW0K044_9GAMM</name>
<organism evidence="1 2">
    <name type="scientific">Rhodanobacter ginsenosidimutans</name>
    <dbReference type="NCBI Taxonomy" id="490571"/>
    <lineage>
        <taxon>Bacteria</taxon>
        <taxon>Pseudomonadati</taxon>
        <taxon>Pseudomonadota</taxon>
        <taxon>Gammaproteobacteria</taxon>
        <taxon>Lysobacterales</taxon>
        <taxon>Rhodanobacteraceae</taxon>
        <taxon>Rhodanobacter</taxon>
    </lineage>
</organism>